<comment type="similarity">
    <text evidence="2">Belongs to the TTC19 family.</text>
</comment>
<keyword evidence="6" id="KW-0496">Mitochondrion</keyword>
<evidence type="ECO:0000256" key="5">
    <source>
        <dbReference type="ARBA" id="ARBA00022946"/>
    </source>
</evidence>
<protein>
    <submittedName>
        <fullName evidence="8">Uncharacterized protein</fullName>
    </submittedName>
</protein>
<reference evidence="8" key="1">
    <citation type="submission" date="2022-11" db="UniProtKB">
        <authorList>
            <consortium name="WormBaseParasite"/>
        </authorList>
    </citation>
    <scope>IDENTIFICATION</scope>
</reference>
<dbReference type="SUPFAM" id="SSF48452">
    <property type="entry name" value="TPR-like"/>
    <property type="match status" value="2"/>
</dbReference>
<accession>A0A914HHP1</accession>
<dbReference type="GO" id="GO:0034551">
    <property type="term" value="P:mitochondrial respiratory chain complex III assembly"/>
    <property type="evidence" value="ECO:0007669"/>
    <property type="project" value="InterPro"/>
</dbReference>
<dbReference type="InterPro" id="IPR011990">
    <property type="entry name" value="TPR-like_helical_dom_sf"/>
</dbReference>
<keyword evidence="4" id="KW-0802">TPR repeat</keyword>
<proteinExistence type="inferred from homology"/>
<name>A0A914HHP1_GLORO</name>
<dbReference type="InterPro" id="IPR040395">
    <property type="entry name" value="TTC19"/>
</dbReference>
<dbReference type="Pfam" id="PF13181">
    <property type="entry name" value="TPR_8"/>
    <property type="match status" value="2"/>
</dbReference>
<evidence type="ECO:0000313" key="8">
    <source>
        <dbReference type="WBParaSite" id="Gr19_v10_g17039.t1"/>
    </source>
</evidence>
<dbReference type="Proteomes" id="UP000887572">
    <property type="component" value="Unplaced"/>
</dbReference>
<organism evidence="7 8">
    <name type="scientific">Globodera rostochiensis</name>
    <name type="common">Golden nematode worm</name>
    <name type="synonym">Heterodera rostochiensis</name>
    <dbReference type="NCBI Taxonomy" id="31243"/>
    <lineage>
        <taxon>Eukaryota</taxon>
        <taxon>Metazoa</taxon>
        <taxon>Ecdysozoa</taxon>
        <taxon>Nematoda</taxon>
        <taxon>Chromadorea</taxon>
        <taxon>Rhabditida</taxon>
        <taxon>Tylenchina</taxon>
        <taxon>Tylenchomorpha</taxon>
        <taxon>Tylenchoidea</taxon>
        <taxon>Heteroderidae</taxon>
        <taxon>Heteroderinae</taxon>
        <taxon>Globodera</taxon>
    </lineage>
</organism>
<evidence type="ECO:0000256" key="6">
    <source>
        <dbReference type="ARBA" id="ARBA00023128"/>
    </source>
</evidence>
<dbReference type="InterPro" id="IPR019734">
    <property type="entry name" value="TPR_rpt"/>
</dbReference>
<dbReference type="WBParaSite" id="Gr19_v10_g17039.t1">
    <property type="protein sequence ID" value="Gr19_v10_g17039.t1"/>
    <property type="gene ID" value="Gr19_v10_g17039"/>
</dbReference>
<evidence type="ECO:0000256" key="2">
    <source>
        <dbReference type="ARBA" id="ARBA00008219"/>
    </source>
</evidence>
<evidence type="ECO:0000313" key="7">
    <source>
        <dbReference type="Proteomes" id="UP000887572"/>
    </source>
</evidence>
<dbReference type="Gene3D" id="1.25.40.10">
    <property type="entry name" value="Tetratricopeptide repeat domain"/>
    <property type="match status" value="2"/>
</dbReference>
<keyword evidence="3" id="KW-0677">Repeat</keyword>
<comment type="subcellular location">
    <subcellularLocation>
        <location evidence="1">Mitochondrion</location>
    </subcellularLocation>
</comment>
<sequence length="432" mass="48638">MNFAVRLPPKSLVRVVSPSSCCAMSSASICAATLMAPPVLPSLAILRQRAAIVRMPFFGHHRSRQKHSFFTNAKRLRPVGGGAVVLMAFSIKHLFKIGQTSLDEDPLKDKVKRAMLHRKYGEWTAAIEVLNDALKEAIELGNDVFVSRMYYELATTYAEAGQLENAQQLLTLLHNRYLTLHRSTGTSSEVIENSLRLADVYARMGNLETAEAAYKYCLTTQMEVMEKHLADYHVARGAILEVELPIETRGCTYTDPIALFGMCLEDFAYFLVDNYPDTRLDEAEEYLKEALKISYQIFGLSASHSLNMLCTFGAKCILKNKFETARNFLEIGVNRVLLVPDSESTVLLTFYCNYAESLFHTGDFERAVDYAKRAQKLSQASDTDPAVREHVRNFAREMERDVLRLTARRGGERTTAADDDGGGIARWLWPFK</sequence>
<dbReference type="AlphaFoldDB" id="A0A914HHP1"/>
<evidence type="ECO:0000256" key="4">
    <source>
        <dbReference type="ARBA" id="ARBA00022803"/>
    </source>
</evidence>
<dbReference type="PANTHER" id="PTHR13143">
    <property type="entry name" value="TETRATRICOPEPTIDE REPEAT PROTEIN 19"/>
    <property type="match status" value="1"/>
</dbReference>
<dbReference type="PANTHER" id="PTHR13143:SF6">
    <property type="entry name" value="TETRATRICOPEPTIDE REPEAT PROTEIN 19, MITOCHONDRIAL"/>
    <property type="match status" value="1"/>
</dbReference>
<evidence type="ECO:0000256" key="3">
    <source>
        <dbReference type="ARBA" id="ARBA00022737"/>
    </source>
</evidence>
<dbReference type="GO" id="GO:0005743">
    <property type="term" value="C:mitochondrial inner membrane"/>
    <property type="evidence" value="ECO:0007669"/>
    <property type="project" value="TreeGrafter"/>
</dbReference>
<evidence type="ECO:0000256" key="1">
    <source>
        <dbReference type="ARBA" id="ARBA00004173"/>
    </source>
</evidence>
<keyword evidence="5" id="KW-0809">Transit peptide</keyword>
<keyword evidence="7" id="KW-1185">Reference proteome</keyword>